<feature type="transmembrane region" description="Helical" evidence="9">
    <location>
        <begin position="523"/>
        <end position="542"/>
    </location>
</feature>
<feature type="transmembrane region" description="Helical" evidence="9">
    <location>
        <begin position="469"/>
        <end position="485"/>
    </location>
</feature>
<feature type="transmembrane region" description="Helical" evidence="9">
    <location>
        <begin position="1151"/>
        <end position="1172"/>
    </location>
</feature>
<evidence type="ECO:0000256" key="3">
    <source>
        <dbReference type="ARBA" id="ARBA00022692"/>
    </source>
</evidence>
<keyword evidence="4" id="KW-0547">Nucleotide-binding</keyword>
<feature type="transmembrane region" description="Helical" evidence="9">
    <location>
        <begin position="1237"/>
        <end position="1260"/>
    </location>
</feature>
<dbReference type="PROSITE" id="PS50893">
    <property type="entry name" value="ABC_TRANSPORTER_2"/>
    <property type="match status" value="2"/>
</dbReference>
<feature type="transmembrane region" description="Helical" evidence="9">
    <location>
        <begin position="1015"/>
        <end position="1032"/>
    </location>
</feature>
<feature type="transmembrane region" description="Helical" evidence="9">
    <location>
        <begin position="617"/>
        <end position="638"/>
    </location>
</feature>
<dbReference type="GO" id="GO:0140359">
    <property type="term" value="F:ABC-type transporter activity"/>
    <property type="evidence" value="ECO:0007669"/>
    <property type="project" value="InterPro"/>
</dbReference>
<dbReference type="GO" id="GO:0005524">
    <property type="term" value="F:ATP binding"/>
    <property type="evidence" value="ECO:0007669"/>
    <property type="project" value="UniProtKB-KW"/>
</dbReference>
<keyword evidence="3 9" id="KW-0812">Transmembrane</keyword>
<evidence type="ECO:0000313" key="12">
    <source>
        <dbReference type="Proteomes" id="UP000235786"/>
    </source>
</evidence>
<dbReference type="EMBL" id="KZ613949">
    <property type="protein sequence ID" value="PMD37573.1"/>
    <property type="molecule type" value="Genomic_DNA"/>
</dbReference>
<evidence type="ECO:0000313" key="11">
    <source>
        <dbReference type="EMBL" id="PMD37573.1"/>
    </source>
</evidence>
<dbReference type="GO" id="GO:0016887">
    <property type="term" value="F:ATP hydrolysis activity"/>
    <property type="evidence" value="ECO:0007669"/>
    <property type="project" value="InterPro"/>
</dbReference>
<feature type="transmembrane region" description="Helical" evidence="9">
    <location>
        <begin position="492"/>
        <end position="517"/>
    </location>
</feature>
<dbReference type="InterPro" id="IPR013525">
    <property type="entry name" value="ABC2_TM"/>
</dbReference>
<dbReference type="PANTHER" id="PTHR48041">
    <property type="entry name" value="ABC TRANSPORTER G FAMILY MEMBER 28"/>
    <property type="match status" value="1"/>
</dbReference>
<feature type="transmembrane region" description="Helical" evidence="9">
    <location>
        <begin position="1044"/>
        <end position="1064"/>
    </location>
</feature>
<feature type="domain" description="ABC transporter" evidence="10">
    <location>
        <begin position="687"/>
        <end position="921"/>
    </location>
</feature>
<evidence type="ECO:0000256" key="2">
    <source>
        <dbReference type="ARBA" id="ARBA00022448"/>
    </source>
</evidence>
<dbReference type="Pfam" id="PF19055">
    <property type="entry name" value="ABC2_membrane_7"/>
    <property type="match status" value="2"/>
</dbReference>
<accession>A0A2J6RGD6</accession>
<organism evidence="11 12">
    <name type="scientific">Hyaloscypha variabilis (strain UAMH 11265 / GT02V1 / F)</name>
    <name type="common">Meliniomyces variabilis</name>
    <dbReference type="NCBI Taxonomy" id="1149755"/>
    <lineage>
        <taxon>Eukaryota</taxon>
        <taxon>Fungi</taxon>
        <taxon>Dikarya</taxon>
        <taxon>Ascomycota</taxon>
        <taxon>Pezizomycotina</taxon>
        <taxon>Leotiomycetes</taxon>
        <taxon>Helotiales</taxon>
        <taxon>Hyaloscyphaceae</taxon>
        <taxon>Hyaloscypha</taxon>
        <taxon>Hyaloscypha variabilis</taxon>
    </lineage>
</organism>
<dbReference type="Pfam" id="PF01061">
    <property type="entry name" value="ABC2_membrane"/>
    <property type="match status" value="2"/>
</dbReference>
<dbReference type="InterPro" id="IPR043926">
    <property type="entry name" value="ABCG_dom"/>
</dbReference>
<sequence length="1262" mass="139132">MRPASSSPELSLRGVIPVDIHVNNLTVALPVKQPKQRNKTPAYFEDFFNPQAVQEDPEPAVVIPSKKILHGIHARLASGTLTAILGGSGSGKTSLLNAMSHRFNSKQLQTSGTILYNGDDRLNSIRSTYVMQHDVLLPTLTVRETLTYAAELRLPPPTSAEERHSIVEEVLLELGLKECADTRIGNSEYKGCSGGEKRRTSLAVQLLANPSVLFLDEVTTGLDATTALQLVATLKQLAVQGRTIAVTLHQPRSQIWDLFDNVLLLSGGSLVYGGPQEGCIPYFADLGYPLPAFVNPNEHIIDLAAIDTRTTNAERESQVRVLLLQAAWKSHSQPTDDEKRATHVATPSDTPRPPRSSFQHQVRVQTLRTIKTAWRDPFGISGSLSEAFLLGLITGWVFLNIDESLTGIRSRIGALYTAAVQQAFLILIFEIYRLAQEIPVFDQEHIEGVVSVSSFLVSRRLARLLIDDIPVPLIFSVLFYFMAGFRHLASQFFTFFALMLLSHYLAVTFAMFCIAVSRNFAGASMIANVMFTVQTLCSGFFVQSNQIPIYLRWLKYVAYVWYANGAFCANEFISHTANPAGQFYACPYPGGSSNPECKPYTGLFIMQSLGLPYTWTFQPFLVLVSFVLAFYGGAALLFKYRQIEIGVVHTQKAQAEVAERGDQVLIRAAGNARAIEITLDQYSLRVMRRRMVGTKPAIKTLLNPITTKFEAGRLNVIIGPSGNGKTSLLNSLANRTRNTIGTLYCKSGAMLYNGAAPSNDVVCSVSSYVCQDDNALLPTLTVRETLHFAACLRLPAWMAKEDKIQRAETALQQLGLKDCADILVGRDSIKGISGGEKRRVSIATQILTDPKILLLDEPTSGLDSLAREGRTIILTIHQPGSDLFQRFDNILLLARGGFPVFSGKGVDMLPYFSSIGFQCSEHTNPADFALDLVTVNLQATDKEAISREKVEGLVTEWRKRESSSAPAVSSSAISTPAELGSFKRAMTPFWVAFPLLIKRSLLNFRRDSTVATARISQVLGYGVIVSLFFAPIKKDYDSIQSRFGFIQEVVAIYFVGMLQNIAVYPAEKKIFYNEYEDRSYPLSAFFLSYTLLEVPFEILTSLLFSVFGTFAVGFPRTASLYFTMAFNVFCIISCGESVGIMFNTLFDHTGFAINITSILISIAVLMAGIYSLNLPTFLQAFNHLSPVKWAIGNLAPYSMHGLTFSCSVSQQGPTGICPITTGEQALQLYNLNHDPKLHLVALGACVIGYRLISFLLLWAVKR</sequence>
<evidence type="ECO:0000256" key="8">
    <source>
        <dbReference type="SAM" id="MobiDB-lite"/>
    </source>
</evidence>
<feature type="transmembrane region" description="Helical" evidence="9">
    <location>
        <begin position="1118"/>
        <end position="1139"/>
    </location>
</feature>
<keyword evidence="6 9" id="KW-1133">Transmembrane helix</keyword>
<evidence type="ECO:0000256" key="6">
    <source>
        <dbReference type="ARBA" id="ARBA00022989"/>
    </source>
</evidence>
<reference evidence="11 12" key="1">
    <citation type="submission" date="2016-04" db="EMBL/GenBank/DDBJ databases">
        <title>A degradative enzymes factory behind the ericoid mycorrhizal symbiosis.</title>
        <authorList>
            <consortium name="DOE Joint Genome Institute"/>
            <person name="Martino E."/>
            <person name="Morin E."/>
            <person name="Grelet G."/>
            <person name="Kuo A."/>
            <person name="Kohler A."/>
            <person name="Daghino S."/>
            <person name="Barry K."/>
            <person name="Choi C."/>
            <person name="Cichocki N."/>
            <person name="Clum A."/>
            <person name="Copeland A."/>
            <person name="Hainaut M."/>
            <person name="Haridas S."/>
            <person name="Labutti K."/>
            <person name="Lindquist E."/>
            <person name="Lipzen A."/>
            <person name="Khouja H.-R."/>
            <person name="Murat C."/>
            <person name="Ohm R."/>
            <person name="Olson A."/>
            <person name="Spatafora J."/>
            <person name="Veneault-Fourrey C."/>
            <person name="Henrissat B."/>
            <person name="Grigoriev I."/>
            <person name="Martin F."/>
            <person name="Perotto S."/>
        </authorList>
    </citation>
    <scope>NUCLEOTIDE SEQUENCE [LARGE SCALE GENOMIC DNA]</scope>
    <source>
        <strain evidence="11 12">F</strain>
    </source>
</reference>
<evidence type="ECO:0000256" key="7">
    <source>
        <dbReference type="ARBA" id="ARBA00023136"/>
    </source>
</evidence>
<dbReference type="InterPro" id="IPR003593">
    <property type="entry name" value="AAA+_ATPase"/>
</dbReference>
<feature type="region of interest" description="Disordered" evidence="8">
    <location>
        <begin position="332"/>
        <end position="358"/>
    </location>
</feature>
<evidence type="ECO:0000256" key="4">
    <source>
        <dbReference type="ARBA" id="ARBA00022741"/>
    </source>
</evidence>
<dbReference type="Gene3D" id="3.40.50.300">
    <property type="entry name" value="P-loop containing nucleotide triphosphate hydrolases"/>
    <property type="match status" value="2"/>
</dbReference>
<keyword evidence="2" id="KW-0813">Transport</keyword>
<keyword evidence="7 9" id="KW-0472">Membrane</keyword>
<dbReference type="SMART" id="SM00382">
    <property type="entry name" value="AAA"/>
    <property type="match status" value="2"/>
</dbReference>
<evidence type="ECO:0000259" key="10">
    <source>
        <dbReference type="PROSITE" id="PS50893"/>
    </source>
</evidence>
<dbReference type="STRING" id="1149755.A0A2J6RGD6"/>
<keyword evidence="12" id="KW-1185">Reference proteome</keyword>
<evidence type="ECO:0000256" key="9">
    <source>
        <dbReference type="SAM" id="Phobius"/>
    </source>
</evidence>
<gene>
    <name evidence="11" type="ORF">L207DRAFT_545826</name>
</gene>
<proteinExistence type="predicted"/>
<name>A0A2J6RGD6_HYAVF</name>
<comment type="subcellular location">
    <subcellularLocation>
        <location evidence="1">Membrane</location>
        <topology evidence="1">Multi-pass membrane protein</topology>
    </subcellularLocation>
</comment>
<dbReference type="InterPro" id="IPR003439">
    <property type="entry name" value="ABC_transporter-like_ATP-bd"/>
</dbReference>
<dbReference type="OrthoDB" id="66620at2759"/>
<evidence type="ECO:0000256" key="1">
    <source>
        <dbReference type="ARBA" id="ARBA00004141"/>
    </source>
</evidence>
<feature type="domain" description="ABC transporter" evidence="10">
    <location>
        <begin position="42"/>
        <end position="292"/>
    </location>
</feature>
<dbReference type="InterPro" id="IPR027417">
    <property type="entry name" value="P-loop_NTPase"/>
</dbReference>
<feature type="transmembrane region" description="Helical" evidence="9">
    <location>
        <begin position="378"/>
        <end position="401"/>
    </location>
</feature>
<dbReference type="PANTHER" id="PTHR48041:SF119">
    <property type="entry name" value="ROA1P"/>
    <property type="match status" value="1"/>
</dbReference>
<dbReference type="InterPro" id="IPR017871">
    <property type="entry name" value="ABC_transporter-like_CS"/>
</dbReference>
<evidence type="ECO:0000256" key="5">
    <source>
        <dbReference type="ARBA" id="ARBA00022840"/>
    </source>
</evidence>
<dbReference type="SUPFAM" id="SSF52540">
    <property type="entry name" value="P-loop containing nucleoside triphosphate hydrolases"/>
    <property type="match status" value="2"/>
</dbReference>
<dbReference type="Pfam" id="PF00005">
    <property type="entry name" value="ABC_tran"/>
    <property type="match status" value="2"/>
</dbReference>
<keyword evidence="5" id="KW-0067">ATP-binding</keyword>
<dbReference type="PROSITE" id="PS00211">
    <property type="entry name" value="ABC_TRANSPORTER_1"/>
    <property type="match status" value="1"/>
</dbReference>
<feature type="transmembrane region" description="Helical" evidence="9">
    <location>
        <begin position="1085"/>
        <end position="1112"/>
    </location>
</feature>
<dbReference type="GO" id="GO:0016020">
    <property type="term" value="C:membrane"/>
    <property type="evidence" value="ECO:0007669"/>
    <property type="project" value="UniProtKB-SubCell"/>
</dbReference>
<dbReference type="InterPro" id="IPR050352">
    <property type="entry name" value="ABCG_transporters"/>
</dbReference>
<dbReference type="AlphaFoldDB" id="A0A2J6RGD6"/>
<dbReference type="Proteomes" id="UP000235786">
    <property type="component" value="Unassembled WGS sequence"/>
</dbReference>
<protein>
    <submittedName>
        <fullName evidence="11">Putative ABC transporter</fullName>
    </submittedName>
</protein>